<comment type="caution">
    <text evidence="1">The sequence shown here is derived from an EMBL/GenBank/DDBJ whole genome shotgun (WGS) entry which is preliminary data.</text>
</comment>
<dbReference type="EMBL" id="VZTZ01039424">
    <property type="protein sequence ID" value="NXU43616.1"/>
    <property type="molecule type" value="Genomic_DNA"/>
</dbReference>
<organism evidence="1 2">
    <name type="scientific">Drymodes brunneopygia</name>
    <dbReference type="NCBI Taxonomy" id="626378"/>
    <lineage>
        <taxon>Eukaryota</taxon>
        <taxon>Metazoa</taxon>
        <taxon>Chordata</taxon>
        <taxon>Craniata</taxon>
        <taxon>Vertebrata</taxon>
        <taxon>Euteleostomi</taxon>
        <taxon>Archelosauria</taxon>
        <taxon>Archosauria</taxon>
        <taxon>Dinosauria</taxon>
        <taxon>Saurischia</taxon>
        <taxon>Theropoda</taxon>
        <taxon>Coelurosauria</taxon>
        <taxon>Aves</taxon>
        <taxon>Neognathae</taxon>
        <taxon>Neoaves</taxon>
        <taxon>Telluraves</taxon>
        <taxon>Australaves</taxon>
        <taxon>Passeriformes</taxon>
        <taxon>Petroicidae</taxon>
        <taxon>Drymodes</taxon>
    </lineage>
</organism>
<dbReference type="OrthoDB" id="9306952at2759"/>
<keyword evidence="2" id="KW-1185">Reference proteome</keyword>
<evidence type="ECO:0000313" key="1">
    <source>
        <dbReference type="EMBL" id="NXU43616.1"/>
    </source>
</evidence>
<accession>A0A7L3KPJ5</accession>
<dbReference type="InterPro" id="IPR018154">
    <property type="entry name" value="TLV/ENV_coat_polyprotein"/>
</dbReference>
<proteinExistence type="predicted"/>
<dbReference type="Proteomes" id="UP000525319">
    <property type="component" value="Unassembled WGS sequence"/>
</dbReference>
<name>A0A7L3KPJ5_9PASS</name>
<protein>
    <submittedName>
        <fullName evidence="1">ENV2 protein</fullName>
    </submittedName>
</protein>
<dbReference type="AlphaFoldDB" id="A0A7L3KPJ5"/>
<reference evidence="1 2" key="1">
    <citation type="submission" date="2019-09" db="EMBL/GenBank/DDBJ databases">
        <title>Bird 10,000 Genomes (B10K) Project - Family phase.</title>
        <authorList>
            <person name="Zhang G."/>
        </authorList>
    </citation>
    <scope>NUCLEOTIDE SEQUENCE [LARGE SCALE GENOMIC DNA]</scope>
    <source>
        <strain evidence="1">B10K-DU-030-03</strain>
    </source>
</reference>
<feature type="non-terminal residue" evidence="1">
    <location>
        <position position="77"/>
    </location>
</feature>
<gene>
    <name evidence="1" type="primary">Fv4</name>
    <name evidence="1" type="ORF">DRYBRU_R15158</name>
</gene>
<feature type="non-terminal residue" evidence="1">
    <location>
        <position position="1"/>
    </location>
</feature>
<dbReference type="Pfam" id="PF00429">
    <property type="entry name" value="TLV_coat"/>
    <property type="match status" value="1"/>
</dbReference>
<sequence>KLMQASYTVLDKTNPNITEHCWLCYDIKPPFYEAIGVDAKAKWVNGTNPAQCYWKRGKEKQEGITLGQVTGKGRCIG</sequence>
<evidence type="ECO:0000313" key="2">
    <source>
        <dbReference type="Proteomes" id="UP000525319"/>
    </source>
</evidence>